<keyword evidence="3" id="KW-0716">Sensory transduction</keyword>
<dbReference type="EMBL" id="KZ288489">
    <property type="protein sequence ID" value="PBC25214.1"/>
    <property type="molecule type" value="Genomic_DNA"/>
</dbReference>
<feature type="transmembrane region" description="Helical" evidence="10">
    <location>
        <begin position="383"/>
        <end position="405"/>
    </location>
</feature>
<evidence type="ECO:0000256" key="1">
    <source>
        <dbReference type="ARBA" id="ARBA00004651"/>
    </source>
</evidence>
<evidence type="ECO:0000256" key="7">
    <source>
        <dbReference type="ARBA" id="ARBA00023136"/>
    </source>
</evidence>
<keyword evidence="5" id="KW-0552">Olfaction</keyword>
<feature type="transmembrane region" description="Helical" evidence="10">
    <location>
        <begin position="544"/>
        <end position="569"/>
    </location>
</feature>
<evidence type="ECO:0000256" key="5">
    <source>
        <dbReference type="ARBA" id="ARBA00022725"/>
    </source>
</evidence>
<accession>A0A2A3E0Y8</accession>
<proteinExistence type="predicted"/>
<evidence type="ECO:0000256" key="2">
    <source>
        <dbReference type="ARBA" id="ARBA00022475"/>
    </source>
</evidence>
<feature type="transmembrane region" description="Helical" evidence="10">
    <location>
        <begin position="200"/>
        <end position="221"/>
    </location>
</feature>
<dbReference type="AlphaFoldDB" id="A0A2A3E0Y8"/>
<feature type="transmembrane region" description="Helical" evidence="10">
    <location>
        <begin position="417"/>
        <end position="435"/>
    </location>
</feature>
<dbReference type="GO" id="GO:0005886">
    <property type="term" value="C:plasma membrane"/>
    <property type="evidence" value="ECO:0007669"/>
    <property type="project" value="UniProtKB-SubCell"/>
</dbReference>
<feature type="transmembrane region" description="Helical" evidence="10">
    <location>
        <begin position="49"/>
        <end position="71"/>
    </location>
</feature>
<dbReference type="PANTHER" id="PTHR21137">
    <property type="entry name" value="ODORANT RECEPTOR"/>
    <property type="match status" value="1"/>
</dbReference>
<dbReference type="Proteomes" id="UP000242457">
    <property type="component" value="Unassembled WGS sequence"/>
</dbReference>
<evidence type="ECO:0000256" key="10">
    <source>
        <dbReference type="SAM" id="Phobius"/>
    </source>
</evidence>
<keyword evidence="7 10" id="KW-0472">Membrane</keyword>
<organism evidence="11 12">
    <name type="scientific">Apis cerana cerana</name>
    <name type="common">Oriental honeybee</name>
    <dbReference type="NCBI Taxonomy" id="94128"/>
    <lineage>
        <taxon>Eukaryota</taxon>
        <taxon>Metazoa</taxon>
        <taxon>Ecdysozoa</taxon>
        <taxon>Arthropoda</taxon>
        <taxon>Hexapoda</taxon>
        <taxon>Insecta</taxon>
        <taxon>Pterygota</taxon>
        <taxon>Neoptera</taxon>
        <taxon>Endopterygota</taxon>
        <taxon>Hymenoptera</taxon>
        <taxon>Apocrita</taxon>
        <taxon>Aculeata</taxon>
        <taxon>Apoidea</taxon>
        <taxon>Anthophila</taxon>
        <taxon>Apidae</taxon>
        <taxon>Apis</taxon>
    </lineage>
</organism>
<feature type="transmembrane region" description="Helical" evidence="10">
    <location>
        <begin position="642"/>
        <end position="667"/>
    </location>
</feature>
<feature type="transmembrane region" description="Helical" evidence="10">
    <location>
        <begin position="138"/>
        <end position="161"/>
    </location>
</feature>
<dbReference type="PANTHER" id="PTHR21137:SF35">
    <property type="entry name" value="ODORANT RECEPTOR 19A-RELATED"/>
    <property type="match status" value="1"/>
</dbReference>
<keyword evidence="2" id="KW-1003">Cell membrane</keyword>
<dbReference type="Pfam" id="PF02949">
    <property type="entry name" value="7tm_6"/>
    <property type="match status" value="2"/>
</dbReference>
<dbReference type="GO" id="GO:0004984">
    <property type="term" value="F:olfactory receptor activity"/>
    <property type="evidence" value="ECO:0007669"/>
    <property type="project" value="InterPro"/>
</dbReference>
<keyword evidence="6 10" id="KW-1133">Transmembrane helix</keyword>
<sequence length="725" mass="83002">MSDDLAEIEKKFGSLNEYSIQFNRWVLKPIGAWPASLYTTRIEKIISKILIILCWSFSLFTLIPGVLHFVLEKEDTYLKLKTVGPLSHWCIGGFNYAVLLLRKNDILHCIEHIRVDWNIITKKQNQQVMLKYAKIGRYIAIFCTAFLQGGVLCTCLALGVFKTTIKNGNETIQIYNLLCPAYKLPVQTNPTHDIILGTQLLSAFITSSSAAGAFSLATVFASHALGQLNIMVAWINEFVNRPMELDNDVYVNKISIIVEHHLRILSFITHIEHLMNPICFMEMFRCMVGMCMPSYYILAEWSEHNVQNLTVYVMIIISMTCNIFLICYIGEILTEQCKKIGEIIYMTNWYELSNKDIFNLMMIISRSSITVNMSAGKIINMSILTFVYWIIVLFIVIASFLHFILVKEDTISKLKTLGPISYCFGGGVNYAVLLLRKNDIRYCIDHIEADWKVITRMGDRQVMLKSAKIGRIISGCIAGFMQIGTICFCTILGVFKRTIKIGNDSMEIYVLPFPTYKLPVDTNPGHAIILGLQYLTSYVMNATVVIAFSLATVFACHAIGQLTIMITWIQEFVNQPQKKNKNIRIDEISVIIEHHLRILSFLERTEHLLSPICFMEMFKNILSICMFSYCILAEWSEHDIRVLGIYAFAVMCITLNTFLICYIGEVLTERCKEIRNMVYMTNWYRLPDKDILDLIMIITRSDMEFKMTGGKIIDMSVITFGNSNQ</sequence>
<gene>
    <name evidence="11" type="ORF">APICC_03357</name>
</gene>
<feature type="transmembrane region" description="Helical" evidence="10">
    <location>
        <begin position="617"/>
        <end position="636"/>
    </location>
</feature>
<comment type="subcellular location">
    <subcellularLocation>
        <location evidence="1">Cell membrane</location>
        <topology evidence="1">Multi-pass membrane protein</topology>
    </subcellularLocation>
</comment>
<feature type="transmembrane region" description="Helical" evidence="10">
    <location>
        <begin position="309"/>
        <end position="329"/>
    </location>
</feature>
<keyword evidence="8 11" id="KW-0675">Receptor</keyword>
<keyword evidence="4 10" id="KW-0812">Transmembrane</keyword>
<dbReference type="STRING" id="94128.A0A2A3E0Y8"/>
<evidence type="ECO:0000313" key="12">
    <source>
        <dbReference type="Proteomes" id="UP000242457"/>
    </source>
</evidence>
<evidence type="ECO:0000256" key="9">
    <source>
        <dbReference type="ARBA" id="ARBA00023224"/>
    </source>
</evidence>
<reference evidence="11 12" key="1">
    <citation type="submission" date="2014-07" db="EMBL/GenBank/DDBJ databases">
        <title>Genomic and transcriptomic analysis on Apis cerana provide comprehensive insights into honey bee biology.</title>
        <authorList>
            <person name="Diao Q."/>
            <person name="Sun L."/>
            <person name="Zheng H."/>
            <person name="Zheng H."/>
            <person name="Xu S."/>
            <person name="Wang S."/>
            <person name="Zeng Z."/>
            <person name="Hu F."/>
            <person name="Su S."/>
            <person name="Wu J."/>
        </authorList>
    </citation>
    <scope>NUCLEOTIDE SEQUENCE [LARGE SCALE GENOMIC DNA]</scope>
    <source>
        <tissue evidence="11">Pupae without intestine</tissue>
    </source>
</reference>
<keyword evidence="9" id="KW-0807">Transducer</keyword>
<evidence type="ECO:0000256" key="6">
    <source>
        <dbReference type="ARBA" id="ARBA00022989"/>
    </source>
</evidence>
<keyword evidence="12" id="KW-1185">Reference proteome</keyword>
<protein>
    <submittedName>
        <fullName evidence="11">Odorant receptor 83a</fullName>
    </submittedName>
</protein>
<name>A0A2A3E0Y8_APICC</name>
<evidence type="ECO:0000256" key="8">
    <source>
        <dbReference type="ARBA" id="ARBA00023170"/>
    </source>
</evidence>
<feature type="transmembrane region" description="Helical" evidence="10">
    <location>
        <begin position="472"/>
        <end position="495"/>
    </location>
</feature>
<evidence type="ECO:0000256" key="3">
    <source>
        <dbReference type="ARBA" id="ARBA00022606"/>
    </source>
</evidence>
<dbReference type="GO" id="GO:0005549">
    <property type="term" value="F:odorant binding"/>
    <property type="evidence" value="ECO:0007669"/>
    <property type="project" value="InterPro"/>
</dbReference>
<dbReference type="InterPro" id="IPR004117">
    <property type="entry name" value="7tm6_olfct_rcpt"/>
</dbReference>
<dbReference type="OrthoDB" id="6617147at2759"/>
<dbReference type="GO" id="GO:0007165">
    <property type="term" value="P:signal transduction"/>
    <property type="evidence" value="ECO:0007669"/>
    <property type="project" value="UniProtKB-KW"/>
</dbReference>
<evidence type="ECO:0000256" key="4">
    <source>
        <dbReference type="ARBA" id="ARBA00022692"/>
    </source>
</evidence>
<evidence type="ECO:0000313" key="11">
    <source>
        <dbReference type="EMBL" id="PBC25214.1"/>
    </source>
</evidence>